<sequence>MTESRRLRPKEDFARWIQHGLYKNSHHAIPLLPHFAPIPLAYQYMVLRKTPIAAPPSLSMTPGDVLLEIALNLETRRDLLNFCLASKHTFNHASAVLYEYVVLESVDQCLTTLGMLATTPGIARHVRELVVRPQGRQPSYLSREDNAIASAAMREAASSKNLDALVKFHWDADQLPFCDDMWFALRAGCPQVRYIGTSIGSELPFLHSHLLDFQDLKGFYLNLKHGFYDNHTDLFMDEDDPVFQKFWGMLLHKCPNLEELAIDGYSSVPADIRFLVEGRWPQLKKLSLGDVCVDWFPRSMDSGEKRPFIQFLEEHSSLESIILSRHNIQPVHLSTLDTSALEKVTSFTGTHQQLHSMPHLHAQITDVMFRDPVETRDISAPTVASLLRDLTALTSLKISFTLHSMYDSGNLLRSLIHSCRTLRHLELTCAHKPSFQLDTFAKTIRGFPKLRTFKLAVVKYPGDDTLAAGAVRIARANPQLRQFQLSFIPPVYPVSLPYAIPYRHIPFPFPGRSVGVFEVACDEHGLPAILSGAEYFRFVWPWGLGVSRRTTRYSKDLRPLGYPGGRKMSWRGFATLLVEKSAAGQETRIILFCAFLALLALVGVTVNVAGGRMKLVMPPREEAPSNAMITA</sequence>
<evidence type="ECO:0000256" key="1">
    <source>
        <dbReference type="SAM" id="Phobius"/>
    </source>
</evidence>
<keyword evidence="1" id="KW-0472">Membrane</keyword>
<evidence type="ECO:0000313" key="2">
    <source>
        <dbReference type="EMBL" id="KAF5328655.1"/>
    </source>
</evidence>
<dbReference type="EMBL" id="JAACJJ010000003">
    <property type="protein sequence ID" value="KAF5328655.1"/>
    <property type="molecule type" value="Genomic_DNA"/>
</dbReference>
<feature type="transmembrane region" description="Helical" evidence="1">
    <location>
        <begin position="589"/>
        <end position="610"/>
    </location>
</feature>
<keyword evidence="1" id="KW-1133">Transmembrane helix</keyword>
<reference evidence="2 3" key="1">
    <citation type="journal article" date="2020" name="ISME J.">
        <title>Uncovering the hidden diversity of litter-decomposition mechanisms in mushroom-forming fungi.</title>
        <authorList>
            <person name="Floudas D."/>
            <person name="Bentzer J."/>
            <person name="Ahren D."/>
            <person name="Johansson T."/>
            <person name="Persson P."/>
            <person name="Tunlid A."/>
        </authorList>
    </citation>
    <scope>NUCLEOTIDE SEQUENCE [LARGE SCALE GENOMIC DNA]</scope>
    <source>
        <strain evidence="2 3">CBS 101986</strain>
    </source>
</reference>
<accession>A0A8H5BSA7</accession>
<keyword evidence="3" id="KW-1185">Reference proteome</keyword>
<dbReference type="Proteomes" id="UP000567179">
    <property type="component" value="Unassembled WGS sequence"/>
</dbReference>
<protein>
    <submittedName>
        <fullName evidence="2">Uncharacterized protein</fullName>
    </submittedName>
</protein>
<name>A0A8H5BSA7_9AGAR</name>
<dbReference type="AlphaFoldDB" id="A0A8H5BSA7"/>
<dbReference type="InterPro" id="IPR032675">
    <property type="entry name" value="LRR_dom_sf"/>
</dbReference>
<dbReference type="Gene3D" id="3.80.10.10">
    <property type="entry name" value="Ribonuclease Inhibitor"/>
    <property type="match status" value="1"/>
</dbReference>
<keyword evidence="1" id="KW-0812">Transmembrane</keyword>
<proteinExistence type="predicted"/>
<comment type="caution">
    <text evidence="2">The sequence shown here is derived from an EMBL/GenBank/DDBJ whole genome shotgun (WGS) entry which is preliminary data.</text>
</comment>
<dbReference type="SUPFAM" id="SSF52047">
    <property type="entry name" value="RNI-like"/>
    <property type="match status" value="1"/>
</dbReference>
<evidence type="ECO:0000313" key="3">
    <source>
        <dbReference type="Proteomes" id="UP000567179"/>
    </source>
</evidence>
<dbReference type="OrthoDB" id="2870744at2759"/>
<gene>
    <name evidence="2" type="ORF">D9619_011677</name>
</gene>
<organism evidence="2 3">
    <name type="scientific">Psilocybe cf. subviscida</name>
    <dbReference type="NCBI Taxonomy" id="2480587"/>
    <lineage>
        <taxon>Eukaryota</taxon>
        <taxon>Fungi</taxon>
        <taxon>Dikarya</taxon>
        <taxon>Basidiomycota</taxon>
        <taxon>Agaricomycotina</taxon>
        <taxon>Agaricomycetes</taxon>
        <taxon>Agaricomycetidae</taxon>
        <taxon>Agaricales</taxon>
        <taxon>Agaricineae</taxon>
        <taxon>Strophariaceae</taxon>
        <taxon>Psilocybe</taxon>
    </lineage>
</organism>